<name>A0A6D2I7W0_9BRAS</name>
<keyword evidence="2" id="KW-1185">Reference proteome</keyword>
<protein>
    <recommendedName>
        <fullName evidence="3">Reverse transcriptase zinc-binding domain-containing protein</fullName>
    </recommendedName>
</protein>
<sequence length="191" mass="21657">MINPHKSSITFSSKTPPEIRERVKKALGIEKEGGQGLPESFGRKKKDLFTLIVDRIHQKAVNYSSRFLSSAGKLTMLKSVLSAMPSYSMLCFKLPAGLCKRIQSALTRFWWDSKHGVKKMCWLSWEKLTKSKRDGGLGLRDIQSYNDAFLAKLSWRILNNPQSLLSRILQGKYCKDHHFLSVPMPSTSSHG</sequence>
<evidence type="ECO:0008006" key="3">
    <source>
        <dbReference type="Google" id="ProtNLM"/>
    </source>
</evidence>
<evidence type="ECO:0000313" key="1">
    <source>
        <dbReference type="EMBL" id="CAA7021480.1"/>
    </source>
</evidence>
<dbReference type="EMBL" id="CACVBM020000621">
    <property type="protein sequence ID" value="CAA7021480.1"/>
    <property type="molecule type" value="Genomic_DNA"/>
</dbReference>
<dbReference type="PANTHER" id="PTHR33116">
    <property type="entry name" value="REVERSE TRANSCRIPTASE ZINC-BINDING DOMAIN-CONTAINING PROTEIN-RELATED-RELATED"/>
    <property type="match status" value="1"/>
</dbReference>
<proteinExistence type="predicted"/>
<reference evidence="1" key="1">
    <citation type="submission" date="2020-01" db="EMBL/GenBank/DDBJ databases">
        <authorList>
            <person name="Mishra B."/>
        </authorList>
    </citation>
    <scope>NUCLEOTIDE SEQUENCE [LARGE SCALE GENOMIC DNA]</scope>
</reference>
<accession>A0A6D2I7W0</accession>
<dbReference type="OrthoDB" id="1938246at2759"/>
<organism evidence="1 2">
    <name type="scientific">Microthlaspi erraticum</name>
    <dbReference type="NCBI Taxonomy" id="1685480"/>
    <lineage>
        <taxon>Eukaryota</taxon>
        <taxon>Viridiplantae</taxon>
        <taxon>Streptophyta</taxon>
        <taxon>Embryophyta</taxon>
        <taxon>Tracheophyta</taxon>
        <taxon>Spermatophyta</taxon>
        <taxon>Magnoliopsida</taxon>
        <taxon>eudicotyledons</taxon>
        <taxon>Gunneridae</taxon>
        <taxon>Pentapetalae</taxon>
        <taxon>rosids</taxon>
        <taxon>malvids</taxon>
        <taxon>Brassicales</taxon>
        <taxon>Brassicaceae</taxon>
        <taxon>Coluteocarpeae</taxon>
        <taxon>Microthlaspi</taxon>
    </lineage>
</organism>
<dbReference type="PANTHER" id="PTHR33116:SF86">
    <property type="entry name" value="REVERSE TRANSCRIPTASE DOMAIN-CONTAINING PROTEIN"/>
    <property type="match status" value="1"/>
</dbReference>
<gene>
    <name evidence="1" type="ORF">MERR_LOCUS8715</name>
</gene>
<comment type="caution">
    <text evidence="1">The sequence shown here is derived from an EMBL/GenBank/DDBJ whole genome shotgun (WGS) entry which is preliminary data.</text>
</comment>
<evidence type="ECO:0000313" key="2">
    <source>
        <dbReference type="Proteomes" id="UP000467841"/>
    </source>
</evidence>
<dbReference type="Proteomes" id="UP000467841">
    <property type="component" value="Unassembled WGS sequence"/>
</dbReference>
<dbReference type="AlphaFoldDB" id="A0A6D2I7W0"/>